<comment type="caution">
    <text evidence="1">The sequence shown here is derived from an EMBL/GenBank/DDBJ whole genome shotgun (WGS) entry which is preliminary data.</text>
</comment>
<dbReference type="VEuPathDB" id="ToxoDB:CSUI_006479"/>
<keyword evidence="2" id="KW-1185">Reference proteome</keyword>
<evidence type="ECO:0000313" key="1">
    <source>
        <dbReference type="EMBL" id="PHJ19689.1"/>
    </source>
</evidence>
<protein>
    <submittedName>
        <fullName evidence="1">Uncharacterized protein</fullName>
    </submittedName>
</protein>
<dbReference type="EMBL" id="MIGC01003278">
    <property type="protein sequence ID" value="PHJ19689.1"/>
    <property type="molecule type" value="Genomic_DNA"/>
</dbReference>
<organism evidence="1 2">
    <name type="scientific">Cystoisospora suis</name>
    <dbReference type="NCBI Taxonomy" id="483139"/>
    <lineage>
        <taxon>Eukaryota</taxon>
        <taxon>Sar</taxon>
        <taxon>Alveolata</taxon>
        <taxon>Apicomplexa</taxon>
        <taxon>Conoidasida</taxon>
        <taxon>Coccidia</taxon>
        <taxon>Eucoccidiorida</taxon>
        <taxon>Eimeriorina</taxon>
        <taxon>Sarcocystidae</taxon>
        <taxon>Cystoisospora</taxon>
    </lineage>
</organism>
<dbReference type="Proteomes" id="UP000221165">
    <property type="component" value="Unassembled WGS sequence"/>
</dbReference>
<proteinExistence type="predicted"/>
<dbReference type="RefSeq" id="XP_067921386.1">
    <property type="nucleotide sequence ID" value="XM_068066637.1"/>
</dbReference>
<accession>A0A2C6KRL2</accession>
<name>A0A2C6KRL2_9APIC</name>
<dbReference type="AlphaFoldDB" id="A0A2C6KRL2"/>
<reference evidence="1 2" key="1">
    <citation type="journal article" date="2017" name="Int. J. Parasitol.">
        <title>The genome of the protozoan parasite Cystoisospora suis and a reverse vaccinology approach to identify vaccine candidates.</title>
        <authorList>
            <person name="Palmieri N."/>
            <person name="Shrestha A."/>
            <person name="Ruttkowski B."/>
            <person name="Beck T."/>
            <person name="Vogl C."/>
            <person name="Tomley F."/>
            <person name="Blake D.P."/>
            <person name="Joachim A."/>
        </authorList>
    </citation>
    <scope>NUCLEOTIDE SEQUENCE [LARGE SCALE GENOMIC DNA]</scope>
    <source>
        <strain evidence="1 2">Wien I</strain>
    </source>
</reference>
<gene>
    <name evidence="1" type="ORF">CSUI_006479</name>
</gene>
<sequence length="116" mass="13756">MHFQTPLILLWQDSSMIQFSSTPKAREHLKDKEEKFYVTHHWVPVRNYAFSFLLFNLRENSLESRLRRNEEESENTLDETTDIDAHVSSGCFTKANAYLPVHTYLLMYIDLTRGDE</sequence>
<evidence type="ECO:0000313" key="2">
    <source>
        <dbReference type="Proteomes" id="UP000221165"/>
    </source>
</evidence>
<dbReference type="GeneID" id="94429848"/>